<evidence type="ECO:0000313" key="3">
    <source>
        <dbReference type="Proteomes" id="UP000189857"/>
    </source>
</evidence>
<accession>A0A1T4P6C8</accession>
<dbReference type="Proteomes" id="UP000189857">
    <property type="component" value="Unassembled WGS sequence"/>
</dbReference>
<keyword evidence="3" id="KW-1185">Reference proteome</keyword>
<feature type="domain" description="DUF7660" evidence="1">
    <location>
        <begin position="13"/>
        <end position="76"/>
    </location>
</feature>
<evidence type="ECO:0000313" key="2">
    <source>
        <dbReference type="EMBL" id="SJZ87135.1"/>
    </source>
</evidence>
<proteinExistence type="predicted"/>
<name>A0A1T4P6C8_9FIRM</name>
<sequence length="76" mass="9268">MSVYELLKQVKDRDSFLIFLESLAKDYDENHDEWVNWTISDYLERISAWIKDSDENFETIDFKKMAEIFYVGKIYE</sequence>
<dbReference type="Pfam" id="PF24693">
    <property type="entry name" value="DUF7660"/>
    <property type="match status" value="1"/>
</dbReference>
<dbReference type="AlphaFoldDB" id="A0A1T4P6C8"/>
<dbReference type="InterPro" id="IPR056077">
    <property type="entry name" value="DUF7660"/>
</dbReference>
<protein>
    <recommendedName>
        <fullName evidence="1">DUF7660 domain-containing protein</fullName>
    </recommendedName>
</protein>
<evidence type="ECO:0000259" key="1">
    <source>
        <dbReference type="Pfam" id="PF24693"/>
    </source>
</evidence>
<dbReference type="EMBL" id="FUXA01000011">
    <property type="protein sequence ID" value="SJZ87135.1"/>
    <property type="molecule type" value="Genomic_DNA"/>
</dbReference>
<gene>
    <name evidence="2" type="ORF">SAMN02745110_01837</name>
</gene>
<reference evidence="2 3" key="1">
    <citation type="submission" date="2017-02" db="EMBL/GenBank/DDBJ databases">
        <authorList>
            <person name="Peterson S.W."/>
        </authorList>
    </citation>
    <scope>NUCLEOTIDE SEQUENCE [LARGE SCALE GENOMIC DNA]</scope>
    <source>
        <strain evidence="2 3">ATCC 17233</strain>
    </source>
</reference>
<organism evidence="2 3">
    <name type="scientific">Eubacterium ruminantium</name>
    <dbReference type="NCBI Taxonomy" id="42322"/>
    <lineage>
        <taxon>Bacteria</taxon>
        <taxon>Bacillati</taxon>
        <taxon>Bacillota</taxon>
        <taxon>Clostridia</taxon>
        <taxon>Eubacteriales</taxon>
        <taxon>Eubacteriaceae</taxon>
        <taxon>Eubacterium</taxon>
    </lineage>
</organism>